<dbReference type="InterPro" id="IPR055469">
    <property type="entry name" value="DUF7041"/>
</dbReference>
<sequence>MWFSMVERSFDASGVSTENTKFGYILGAVNPQYAAEVRDIILDPPLAEPYQKLKTELIRRLSSSQEQKTRRLLEHEEIGDRKPSQFLRRSVLRTLWLGRLPSHMQVIVATQKYTDLDKVADLADAIADATGPRGQVAEAAYPRGQALETPYSRSQVAESSSARGSFTDTTPAMGHDYEALLNLKLAQLTLSFQQEIAALRQ</sequence>
<organism evidence="3 4">
    <name type="scientific">Ceratina calcarata</name>
    <dbReference type="NCBI Taxonomy" id="156304"/>
    <lineage>
        <taxon>Eukaryota</taxon>
        <taxon>Metazoa</taxon>
        <taxon>Ecdysozoa</taxon>
        <taxon>Arthropoda</taxon>
        <taxon>Hexapoda</taxon>
        <taxon>Insecta</taxon>
        <taxon>Pterygota</taxon>
        <taxon>Neoptera</taxon>
        <taxon>Endopterygota</taxon>
        <taxon>Hymenoptera</taxon>
        <taxon>Apocrita</taxon>
        <taxon>Aculeata</taxon>
        <taxon>Apoidea</taxon>
        <taxon>Anthophila</taxon>
        <taxon>Apidae</taxon>
        <taxon>Ceratina</taxon>
        <taxon>Zadontomerus</taxon>
    </lineage>
</organism>
<dbReference type="Proteomes" id="UP000694925">
    <property type="component" value="Unplaced"/>
</dbReference>
<protein>
    <submittedName>
        <fullName evidence="4">Uncharacterized protein LOC108627532</fullName>
    </submittedName>
</protein>
<dbReference type="KEGG" id="ccal:108627532"/>
<accession>A0AAJ7N9I6</accession>
<dbReference type="PANTHER" id="PTHR33327">
    <property type="entry name" value="ENDONUCLEASE"/>
    <property type="match status" value="1"/>
</dbReference>
<feature type="region of interest" description="Disordered" evidence="1">
    <location>
        <begin position="149"/>
        <end position="169"/>
    </location>
</feature>
<dbReference type="Pfam" id="PF23055">
    <property type="entry name" value="DUF7041"/>
    <property type="match status" value="1"/>
</dbReference>
<gene>
    <name evidence="4" type="primary">LOC108627532</name>
</gene>
<evidence type="ECO:0000313" key="3">
    <source>
        <dbReference type="Proteomes" id="UP000694925"/>
    </source>
</evidence>
<proteinExistence type="predicted"/>
<keyword evidence="3" id="KW-1185">Reference proteome</keyword>
<evidence type="ECO:0000259" key="2">
    <source>
        <dbReference type="Pfam" id="PF23055"/>
    </source>
</evidence>
<evidence type="ECO:0000256" key="1">
    <source>
        <dbReference type="SAM" id="MobiDB-lite"/>
    </source>
</evidence>
<name>A0AAJ7N9I6_9HYME</name>
<dbReference type="AlphaFoldDB" id="A0AAJ7N9I6"/>
<dbReference type="GeneID" id="108627532"/>
<dbReference type="PANTHER" id="PTHR33327:SF3">
    <property type="entry name" value="RNA-DIRECTED DNA POLYMERASE"/>
    <property type="match status" value="1"/>
</dbReference>
<feature type="compositionally biased region" description="Polar residues" evidence="1">
    <location>
        <begin position="151"/>
        <end position="169"/>
    </location>
</feature>
<evidence type="ECO:0000313" key="4">
    <source>
        <dbReference type="RefSeq" id="XP_017884306.1"/>
    </source>
</evidence>
<feature type="non-terminal residue" evidence="4">
    <location>
        <position position="201"/>
    </location>
</feature>
<reference evidence="4" key="1">
    <citation type="submission" date="2025-08" db="UniProtKB">
        <authorList>
            <consortium name="RefSeq"/>
        </authorList>
    </citation>
    <scope>IDENTIFICATION</scope>
    <source>
        <tissue evidence="4">Whole body</tissue>
    </source>
</reference>
<feature type="domain" description="DUF7041" evidence="2">
    <location>
        <begin position="1"/>
        <end position="74"/>
    </location>
</feature>
<dbReference type="RefSeq" id="XP_017884306.1">
    <property type="nucleotide sequence ID" value="XM_018028817.1"/>
</dbReference>